<dbReference type="Proteomes" id="UP000069015">
    <property type="component" value="Chromosome 1"/>
</dbReference>
<feature type="domain" description="FAD dependent oxidoreductase" evidence="2">
    <location>
        <begin position="31"/>
        <end position="393"/>
    </location>
</feature>
<dbReference type="AlphaFoldDB" id="A0A0U2Y1Q7"/>
<dbReference type="PANTHER" id="PTHR13847">
    <property type="entry name" value="SARCOSINE DEHYDROGENASE-RELATED"/>
    <property type="match status" value="1"/>
</dbReference>
<dbReference type="GO" id="GO:0005737">
    <property type="term" value="C:cytoplasm"/>
    <property type="evidence" value="ECO:0007669"/>
    <property type="project" value="TreeGrafter"/>
</dbReference>
<dbReference type="RefSeq" id="WP_058797204.1">
    <property type="nucleotide sequence ID" value="NZ_CP013611.1"/>
</dbReference>
<evidence type="ECO:0000256" key="1">
    <source>
        <dbReference type="ARBA" id="ARBA00023002"/>
    </source>
</evidence>
<dbReference type="InterPro" id="IPR017715">
    <property type="entry name" value="NH2-phosphonate_OxRdtase"/>
</dbReference>
<sequence length="464" mass="50067">MSHCQPFWFRQAQALTDDKTTKPLTAHIHSDVCIVGGGYTGLWSAIKIKQQSPNTDVTLVEKGRCGEGASGRNGGCMLTFATKLNTLLRLFGVEEAIRLVQASEQAVFDIQRFFHRYNIDAEVRAEGALYTATNAAQAQSLSHPVSLLEQHGINRWQALAQADAIRLSGSTQTRAAIATDAAGSVHPGKLVLGLKKVAQSLGVKVYEQSPMTGLQGSTNPTVETRLGSVKAKKVVIAINGWMGQCFPRFNRHYVLVSSDMMITRPMGQALADIGLSHGKAVADSRIFVHYYRTSADGRLMLGKGGNLFAYGNKMLSAFDKPSGFEAMLKASFRHLFPALDGAFETSWTGASDRSATGLPFFGRLNGNPNVFYGLGYSGNGVVQSYLGGEILSSLVLGLDNAWARSGLAQGPLGTFPPEPIRYLGAQLVKQSVQRKERCEDAGHSPWWLDKQLSKLAAAAGKADK</sequence>
<name>A0A0U2Y1Q7_9GAMM</name>
<organism evidence="3 4">
    <name type="scientific">Pseudoalteromonas rubra</name>
    <dbReference type="NCBI Taxonomy" id="43658"/>
    <lineage>
        <taxon>Bacteria</taxon>
        <taxon>Pseudomonadati</taxon>
        <taxon>Pseudomonadota</taxon>
        <taxon>Gammaproteobacteria</taxon>
        <taxon>Alteromonadales</taxon>
        <taxon>Pseudoalteromonadaceae</taxon>
        <taxon>Pseudoalteromonas</taxon>
    </lineage>
</organism>
<dbReference type="Pfam" id="PF01266">
    <property type="entry name" value="DAO"/>
    <property type="match status" value="1"/>
</dbReference>
<reference evidence="3 4" key="1">
    <citation type="submission" date="2015-12" db="EMBL/GenBank/DDBJ databases">
        <title>Complete genome sequence of Pseudoalteromonas rubra SCSIO 6842, harboring a conjugative plasmid.</title>
        <authorList>
            <person name="Li B."/>
            <person name="Wang X."/>
        </authorList>
    </citation>
    <scope>NUCLEOTIDE SEQUENCE [LARGE SCALE GENOMIC DNA]</scope>
    <source>
        <strain evidence="3 4">SCSIO 6842</strain>
    </source>
</reference>
<evidence type="ECO:0000259" key="2">
    <source>
        <dbReference type="Pfam" id="PF01266"/>
    </source>
</evidence>
<dbReference type="Gene3D" id="3.30.9.10">
    <property type="entry name" value="D-Amino Acid Oxidase, subunit A, domain 2"/>
    <property type="match status" value="1"/>
</dbReference>
<protein>
    <submittedName>
        <fullName evidence="3">FAD-dependent oxidoreductase</fullName>
    </submittedName>
</protein>
<dbReference type="EMBL" id="CP013611">
    <property type="protein sequence ID" value="ALU44162.1"/>
    <property type="molecule type" value="Genomic_DNA"/>
</dbReference>
<evidence type="ECO:0000313" key="4">
    <source>
        <dbReference type="Proteomes" id="UP000069015"/>
    </source>
</evidence>
<accession>A0A0U2Y1Q7</accession>
<gene>
    <name evidence="3" type="ORF">AT705_15115</name>
</gene>
<evidence type="ECO:0000313" key="3">
    <source>
        <dbReference type="EMBL" id="ALU44162.1"/>
    </source>
</evidence>
<dbReference type="SUPFAM" id="SSF51905">
    <property type="entry name" value="FAD/NAD(P)-binding domain"/>
    <property type="match status" value="1"/>
</dbReference>
<dbReference type="Gene3D" id="3.50.50.60">
    <property type="entry name" value="FAD/NAD(P)-binding domain"/>
    <property type="match status" value="1"/>
</dbReference>
<dbReference type="InterPro" id="IPR036188">
    <property type="entry name" value="FAD/NAD-bd_sf"/>
</dbReference>
<dbReference type="InterPro" id="IPR006076">
    <property type="entry name" value="FAD-dep_OxRdtase"/>
</dbReference>
<dbReference type="KEGG" id="prr:AT705_15115"/>
<dbReference type="PANTHER" id="PTHR13847:SF285">
    <property type="entry name" value="FAD DEPENDENT OXIDOREDUCTASE DOMAIN-CONTAINING PROTEIN"/>
    <property type="match status" value="1"/>
</dbReference>
<proteinExistence type="predicted"/>
<dbReference type="NCBIfam" id="TIGR03329">
    <property type="entry name" value="Phn_aa_oxid"/>
    <property type="match status" value="1"/>
</dbReference>
<keyword evidence="1" id="KW-0560">Oxidoreductase</keyword>
<dbReference type="GO" id="GO:0016491">
    <property type="term" value="F:oxidoreductase activity"/>
    <property type="evidence" value="ECO:0007669"/>
    <property type="project" value="UniProtKB-KW"/>
</dbReference>